<feature type="domain" description="HTH araC/xylS-type" evidence="4">
    <location>
        <begin position="205"/>
        <end position="303"/>
    </location>
</feature>
<proteinExistence type="predicted"/>
<dbReference type="SMART" id="SM00342">
    <property type="entry name" value="HTH_ARAC"/>
    <property type="match status" value="1"/>
</dbReference>
<evidence type="ECO:0000256" key="3">
    <source>
        <dbReference type="ARBA" id="ARBA00023163"/>
    </source>
</evidence>
<dbReference type="PROSITE" id="PS01124">
    <property type="entry name" value="HTH_ARAC_FAMILY_2"/>
    <property type="match status" value="1"/>
</dbReference>
<dbReference type="Pfam" id="PF12852">
    <property type="entry name" value="Cupin_6"/>
    <property type="match status" value="1"/>
</dbReference>
<dbReference type="InterPro" id="IPR032783">
    <property type="entry name" value="AraC_lig"/>
</dbReference>
<protein>
    <submittedName>
        <fullName evidence="5">AraC-like DNA-binding protein</fullName>
    </submittedName>
</protein>
<evidence type="ECO:0000313" key="5">
    <source>
        <dbReference type="EMBL" id="MBP1296345.1"/>
    </source>
</evidence>
<dbReference type="Gene3D" id="1.10.10.60">
    <property type="entry name" value="Homeodomain-like"/>
    <property type="match status" value="2"/>
</dbReference>
<evidence type="ECO:0000259" key="4">
    <source>
        <dbReference type="PROSITE" id="PS01124"/>
    </source>
</evidence>
<dbReference type="Pfam" id="PF12833">
    <property type="entry name" value="HTH_18"/>
    <property type="match status" value="1"/>
</dbReference>
<organism evidence="5 6">
    <name type="scientific">Bradyrhizobium elkanii</name>
    <dbReference type="NCBI Taxonomy" id="29448"/>
    <lineage>
        <taxon>Bacteria</taxon>
        <taxon>Pseudomonadati</taxon>
        <taxon>Pseudomonadota</taxon>
        <taxon>Alphaproteobacteria</taxon>
        <taxon>Hyphomicrobiales</taxon>
        <taxon>Nitrobacteraceae</taxon>
        <taxon>Bradyrhizobium</taxon>
    </lineage>
</organism>
<dbReference type="Proteomes" id="UP000673383">
    <property type="component" value="Unassembled WGS sequence"/>
</dbReference>
<dbReference type="GO" id="GO:0043565">
    <property type="term" value="F:sequence-specific DNA binding"/>
    <property type="evidence" value="ECO:0007669"/>
    <property type="project" value="InterPro"/>
</dbReference>
<dbReference type="RefSeq" id="WP_209944464.1">
    <property type="nucleotide sequence ID" value="NZ_JAFICZ010000001.1"/>
</dbReference>
<keyword evidence="2 5" id="KW-0238">DNA-binding</keyword>
<dbReference type="AlphaFoldDB" id="A0A8I2C378"/>
<dbReference type="SUPFAM" id="SSF46689">
    <property type="entry name" value="Homeodomain-like"/>
    <property type="match status" value="2"/>
</dbReference>
<evidence type="ECO:0000256" key="2">
    <source>
        <dbReference type="ARBA" id="ARBA00023125"/>
    </source>
</evidence>
<reference evidence="5" key="1">
    <citation type="submission" date="2021-02" db="EMBL/GenBank/DDBJ databases">
        <title>Genomic Encyclopedia of Type Strains, Phase IV (KMG-V): Genome sequencing to study the core and pangenomes of soil and plant-associated prokaryotes.</title>
        <authorList>
            <person name="Whitman W."/>
        </authorList>
    </citation>
    <scope>NUCLEOTIDE SEQUENCE</scope>
    <source>
        <strain evidence="5">USDA 406</strain>
    </source>
</reference>
<dbReference type="EMBL" id="JAFICZ010000001">
    <property type="protein sequence ID" value="MBP1296345.1"/>
    <property type="molecule type" value="Genomic_DNA"/>
</dbReference>
<dbReference type="PANTHER" id="PTHR46796:SF7">
    <property type="entry name" value="ARAC FAMILY TRANSCRIPTIONAL REGULATOR"/>
    <property type="match status" value="1"/>
</dbReference>
<gene>
    <name evidence="5" type="ORF">JOH49_006098</name>
</gene>
<dbReference type="InterPro" id="IPR050204">
    <property type="entry name" value="AraC_XylS_family_regulators"/>
</dbReference>
<dbReference type="GO" id="GO:0003700">
    <property type="term" value="F:DNA-binding transcription factor activity"/>
    <property type="evidence" value="ECO:0007669"/>
    <property type="project" value="InterPro"/>
</dbReference>
<evidence type="ECO:0000313" key="6">
    <source>
        <dbReference type="Proteomes" id="UP000673383"/>
    </source>
</evidence>
<dbReference type="InterPro" id="IPR018060">
    <property type="entry name" value="HTH_AraC"/>
</dbReference>
<sequence length="303" mass="32868">MDPLSDILSVLTVERAAQVRFESRGAYAMRFSGVDHVKFGAVVEGNGRLYVESLSQWIDLAPGDFYLLTDGKPYRTGDPDKVREIDGDAFFAANRDLEGVVRFGDGPPDKIVIGGSVLFDPEGAAWLRTALPPLIHIKGAAPTAAALRTTLGLLAGEVGHAAPGQSIIIDRLTDVLIVQALRAHLAGPDAAGASWLAGLADRRIGKALRSFHASVDAIWTVERLAQEAGMSRSSFAAHFRDQIGMSPIDYVSRWRLHRVRRAMIETDLPFGAIATRNGYASRASCSQSFKKLFGYSPQQIRSH</sequence>
<evidence type="ECO:0000256" key="1">
    <source>
        <dbReference type="ARBA" id="ARBA00023015"/>
    </source>
</evidence>
<keyword evidence="3" id="KW-0804">Transcription</keyword>
<dbReference type="InterPro" id="IPR009057">
    <property type="entry name" value="Homeodomain-like_sf"/>
</dbReference>
<accession>A0A8I2C378</accession>
<comment type="caution">
    <text evidence="5">The sequence shown here is derived from an EMBL/GenBank/DDBJ whole genome shotgun (WGS) entry which is preliminary data.</text>
</comment>
<keyword evidence="1" id="KW-0805">Transcription regulation</keyword>
<dbReference type="PANTHER" id="PTHR46796">
    <property type="entry name" value="HTH-TYPE TRANSCRIPTIONAL ACTIVATOR RHAS-RELATED"/>
    <property type="match status" value="1"/>
</dbReference>
<name>A0A8I2C378_BRAEL</name>